<sequence>HISRSCPNLTRTLPLLIADERNVEDLDTRGEDHGADALRYGLQHAFGGRGQEGYGGKLRISPDGLARTRK</sequence>
<accession>A0A0F9HMR1</accession>
<comment type="caution">
    <text evidence="2">The sequence shown here is derived from an EMBL/GenBank/DDBJ whole genome shotgun (WGS) entry which is preliminary data.</text>
</comment>
<gene>
    <name evidence="2" type="ORF">LCGC14_1685580</name>
</gene>
<organism evidence="2">
    <name type="scientific">marine sediment metagenome</name>
    <dbReference type="NCBI Taxonomy" id="412755"/>
    <lineage>
        <taxon>unclassified sequences</taxon>
        <taxon>metagenomes</taxon>
        <taxon>ecological metagenomes</taxon>
    </lineage>
</organism>
<protein>
    <submittedName>
        <fullName evidence="2">Uncharacterized protein</fullName>
    </submittedName>
</protein>
<proteinExistence type="predicted"/>
<dbReference type="Gene3D" id="3.30.420.280">
    <property type="match status" value="1"/>
</dbReference>
<evidence type="ECO:0000313" key="2">
    <source>
        <dbReference type="EMBL" id="KKM16467.1"/>
    </source>
</evidence>
<name>A0A0F9HMR1_9ZZZZ</name>
<dbReference type="EMBL" id="LAZR01014668">
    <property type="protein sequence ID" value="KKM16467.1"/>
    <property type="molecule type" value="Genomic_DNA"/>
</dbReference>
<reference evidence="2" key="1">
    <citation type="journal article" date="2015" name="Nature">
        <title>Complex archaea that bridge the gap between prokaryotes and eukaryotes.</title>
        <authorList>
            <person name="Spang A."/>
            <person name="Saw J.H."/>
            <person name="Jorgensen S.L."/>
            <person name="Zaremba-Niedzwiedzka K."/>
            <person name="Martijn J."/>
            <person name="Lind A.E."/>
            <person name="van Eijk R."/>
            <person name="Schleper C."/>
            <person name="Guy L."/>
            <person name="Ettema T.J."/>
        </authorList>
    </citation>
    <scope>NUCLEOTIDE SEQUENCE</scope>
</reference>
<feature type="region of interest" description="Disordered" evidence="1">
    <location>
        <begin position="51"/>
        <end position="70"/>
    </location>
</feature>
<dbReference type="AlphaFoldDB" id="A0A0F9HMR1"/>
<evidence type="ECO:0000256" key="1">
    <source>
        <dbReference type="SAM" id="MobiDB-lite"/>
    </source>
</evidence>
<feature type="non-terminal residue" evidence="2">
    <location>
        <position position="1"/>
    </location>
</feature>